<name>A0A9N9WNX4_9DIPT</name>
<dbReference type="AlphaFoldDB" id="A0A9N9WNX4"/>
<organism evidence="1 2">
    <name type="scientific">Chironomus riparius</name>
    <dbReference type="NCBI Taxonomy" id="315576"/>
    <lineage>
        <taxon>Eukaryota</taxon>
        <taxon>Metazoa</taxon>
        <taxon>Ecdysozoa</taxon>
        <taxon>Arthropoda</taxon>
        <taxon>Hexapoda</taxon>
        <taxon>Insecta</taxon>
        <taxon>Pterygota</taxon>
        <taxon>Neoptera</taxon>
        <taxon>Endopterygota</taxon>
        <taxon>Diptera</taxon>
        <taxon>Nematocera</taxon>
        <taxon>Chironomoidea</taxon>
        <taxon>Chironomidae</taxon>
        <taxon>Chironominae</taxon>
        <taxon>Chironomus</taxon>
    </lineage>
</organism>
<dbReference type="Proteomes" id="UP001153620">
    <property type="component" value="Chromosome 1"/>
</dbReference>
<keyword evidence="2" id="KW-1185">Reference proteome</keyword>
<accession>A0A9N9WNX4</accession>
<proteinExistence type="predicted"/>
<protein>
    <submittedName>
        <fullName evidence="1">Uncharacterized protein</fullName>
    </submittedName>
</protein>
<sequence>MRGLPLGLCQDEYRTCQQFCYLIDSASPVLGIKLINLLKVFENSPREVKNDLLTFFHVWSKYDGLVNAREKLNECLTLLPTLKIRMNAFWDSVNEKYIISCIPNDHPVSDENIVIEIQDCDIIIDHPVSDEALVIKVEVHDCDIIVDDSPSVFDIVTEVKLKVEEKVRRTYQQSEADTIESIGMDEHRPMEEAPNKKKEKHFLKRDMSAYIKEI</sequence>
<dbReference type="EMBL" id="OU895877">
    <property type="protein sequence ID" value="CAG9798473.1"/>
    <property type="molecule type" value="Genomic_DNA"/>
</dbReference>
<reference evidence="1" key="2">
    <citation type="submission" date="2022-10" db="EMBL/GenBank/DDBJ databases">
        <authorList>
            <consortium name="ENA_rothamsted_submissions"/>
            <consortium name="culmorum"/>
            <person name="King R."/>
        </authorList>
    </citation>
    <scope>NUCLEOTIDE SEQUENCE</scope>
</reference>
<evidence type="ECO:0000313" key="2">
    <source>
        <dbReference type="Proteomes" id="UP001153620"/>
    </source>
</evidence>
<reference evidence="1" key="1">
    <citation type="submission" date="2022-01" db="EMBL/GenBank/DDBJ databases">
        <authorList>
            <person name="King R."/>
        </authorList>
    </citation>
    <scope>NUCLEOTIDE SEQUENCE</scope>
</reference>
<gene>
    <name evidence="1" type="ORF">CHIRRI_LOCUS1455</name>
</gene>
<evidence type="ECO:0000313" key="1">
    <source>
        <dbReference type="EMBL" id="CAG9798473.1"/>
    </source>
</evidence>